<comment type="caution">
    <text evidence="15">The sequence shown here is derived from an EMBL/GenBank/DDBJ whole genome shotgun (WGS) entry which is preliminary data.</text>
</comment>
<evidence type="ECO:0000256" key="8">
    <source>
        <dbReference type="ARBA" id="ARBA00022840"/>
    </source>
</evidence>
<dbReference type="PROSITE" id="PS51192">
    <property type="entry name" value="HELICASE_ATP_BIND_1"/>
    <property type="match status" value="1"/>
</dbReference>
<dbReference type="EMBL" id="LRPM01000048">
    <property type="protein sequence ID" value="KWZ77469.1"/>
    <property type="molecule type" value="Genomic_DNA"/>
</dbReference>
<dbReference type="CDD" id="cd17929">
    <property type="entry name" value="DEXHc_priA"/>
    <property type="match status" value="1"/>
</dbReference>
<dbReference type="EC" id="5.6.2.4" evidence="12"/>
<evidence type="ECO:0000256" key="7">
    <source>
        <dbReference type="ARBA" id="ARBA00022833"/>
    </source>
</evidence>
<dbReference type="InterPro" id="IPR041222">
    <property type="entry name" value="PriA_3primeBD"/>
</dbReference>
<evidence type="ECO:0000256" key="4">
    <source>
        <dbReference type="ARBA" id="ARBA00022741"/>
    </source>
</evidence>
<dbReference type="FunFam" id="3.40.50.300:FF:000489">
    <property type="entry name" value="Primosome assembly protein PriA"/>
    <property type="match status" value="1"/>
</dbReference>
<feature type="binding site" evidence="12">
    <location>
        <position position="495"/>
    </location>
    <ligand>
        <name>Zn(2+)</name>
        <dbReference type="ChEBI" id="CHEBI:29105"/>
        <label>1</label>
    </ligand>
</feature>
<dbReference type="PANTHER" id="PTHR30580">
    <property type="entry name" value="PRIMOSOMAL PROTEIN N"/>
    <property type="match status" value="1"/>
</dbReference>
<evidence type="ECO:0000256" key="6">
    <source>
        <dbReference type="ARBA" id="ARBA00022806"/>
    </source>
</evidence>
<sequence length="789" mass="91054">MYAKVILDTNSRFLDRSFTYKVPERFLASLSLAMRVLVPFGKSNKAVLAFVYEITEEIEADYKIKEIIDLVDDRKLISNELIDLAFFMSKRYLSPIQASLRQVLPPTSIKDIHVFYKNISNLSNEFLDFLNKKREIKEIKERFPDYKEKLDKYLADNIVRQSFDVKRTQKIQYIEYARLNKDCKFILNANAVKQKKIIDYLSKNGLTDVKSLLAKSAASRSSLNSLVNKNIILIEKKEADKEIKSSFDQYKKFDLNEEQERAFNTIKSKKNGHFLLYGVTGSGKTEIFLQMVEEVIKDGKEAIILVPEISLTPQTIERFKGRFKEKIAIMHSRLTPKEKFNQWRMINNGEVKIVIGARSAIFAPFKNLGIIIIDEEHDGSYISSNDPKYHTDEIAIRRANYHSCNLILASATPSIITMDRVKRGAFDLIRLENRINNNMPIIEVVDMREELKKSNYSMISEMLRDEIIKNLENKQQSILFLNKVGHDSFTFCRACGNVIKCEACDVAMTYHKNVDRLVCHYCGRTKKQPTICPVCHSKKIKEFGAGTEKLEEEVKLLFPEANIMRMDSMTATNKEMYEKMYKGMKENKIDILLGTQMIAKGLDFKNVSLVGIISADLSLNVGDFKANETTFQLLTQVSGRAGRDKLAGRVVIQSYRPDNFVIQAAKNNDYESFCDYELNLRKAFNYPPYKNLLTIRIVNESRIKTIDISKMFYKSLCRITRKDSSIEIIGPNPCKIARINNKFRYNILIKVNDNDLNYLINCVSKVRKDFINKYKDTSFIPALNPTNIN</sequence>
<dbReference type="GO" id="GO:0006270">
    <property type="term" value="P:DNA replication initiation"/>
    <property type="evidence" value="ECO:0007669"/>
    <property type="project" value="TreeGrafter"/>
</dbReference>
<feature type="binding site" evidence="12">
    <location>
        <position position="501"/>
    </location>
    <ligand>
        <name>Zn(2+)</name>
        <dbReference type="ChEBI" id="CHEBI:29105"/>
        <label>2</label>
    </ligand>
</feature>
<dbReference type="CDD" id="cd18804">
    <property type="entry name" value="SF2_C_priA"/>
    <property type="match status" value="1"/>
</dbReference>
<dbReference type="GO" id="GO:0043138">
    <property type="term" value="F:3'-5' DNA helicase activity"/>
    <property type="evidence" value="ECO:0007669"/>
    <property type="project" value="UniProtKB-EC"/>
</dbReference>
<dbReference type="Gene3D" id="3.40.1440.60">
    <property type="entry name" value="PriA, 3(prime) DNA-binding domain"/>
    <property type="match status" value="1"/>
</dbReference>
<evidence type="ECO:0000259" key="14">
    <source>
        <dbReference type="PROSITE" id="PS51194"/>
    </source>
</evidence>
<dbReference type="NCBIfam" id="NF004066">
    <property type="entry name" value="PRK05580.1-3"/>
    <property type="match status" value="1"/>
</dbReference>
<dbReference type="InterPro" id="IPR040498">
    <property type="entry name" value="PriA_CRR"/>
</dbReference>
<dbReference type="OrthoDB" id="9759544at2"/>
<dbReference type="PATRIC" id="fig|33036.3.peg.1277"/>
<comment type="catalytic activity">
    <reaction evidence="12">
        <text>Couples ATP hydrolysis with the unwinding of duplex DNA by translocating in the 3'-5' direction.</text>
        <dbReference type="EC" id="5.6.2.4"/>
    </reaction>
</comment>
<dbReference type="GO" id="GO:0006310">
    <property type="term" value="P:DNA recombination"/>
    <property type="evidence" value="ECO:0007669"/>
    <property type="project" value="InterPro"/>
</dbReference>
<dbReference type="RefSeq" id="WP_060929561.1">
    <property type="nucleotide sequence ID" value="NZ_KQ955281.1"/>
</dbReference>
<dbReference type="PROSITE" id="PS51194">
    <property type="entry name" value="HELICASE_CTER"/>
    <property type="match status" value="1"/>
</dbReference>
<feature type="binding site" evidence="12">
    <location>
        <position position="492"/>
    </location>
    <ligand>
        <name>Zn(2+)</name>
        <dbReference type="ChEBI" id="CHEBI:29105"/>
        <label>1</label>
    </ligand>
</feature>
<dbReference type="GO" id="GO:0005524">
    <property type="term" value="F:ATP binding"/>
    <property type="evidence" value="ECO:0007669"/>
    <property type="project" value="UniProtKB-UniRule"/>
</dbReference>
<comment type="function">
    <text evidence="12">Initiates the restart of stalled replication forks, which reloads the replicative helicase on sites other than the origin of replication. Recognizes and binds to abandoned replication forks and remodels them to uncover a helicase loading site. Promotes assembly of the primosome at these replication forks.</text>
</comment>
<dbReference type="InterPro" id="IPR042115">
    <property type="entry name" value="PriA_3primeBD_sf"/>
</dbReference>
<dbReference type="Pfam" id="PF18074">
    <property type="entry name" value="PriA_C"/>
    <property type="match status" value="1"/>
</dbReference>
<evidence type="ECO:0000256" key="12">
    <source>
        <dbReference type="HAMAP-Rule" id="MF_00983"/>
    </source>
</evidence>
<comment type="subunit">
    <text evidence="12">Component of the replication restart primosome.</text>
</comment>
<evidence type="ECO:0000256" key="11">
    <source>
        <dbReference type="ARBA" id="ARBA00048988"/>
    </source>
</evidence>
<keyword evidence="4 12" id="KW-0547">Nucleotide-binding</keyword>
<feature type="binding site" evidence="12">
    <location>
        <position position="535"/>
    </location>
    <ligand>
        <name>Zn(2+)</name>
        <dbReference type="ChEBI" id="CHEBI:29105"/>
        <label>1</label>
    </ligand>
</feature>
<dbReference type="HAMAP" id="MF_00983">
    <property type="entry name" value="PriA"/>
    <property type="match status" value="1"/>
</dbReference>
<dbReference type="GO" id="GO:1990077">
    <property type="term" value="C:primosome complex"/>
    <property type="evidence" value="ECO:0007669"/>
    <property type="project" value="UniProtKB-UniRule"/>
</dbReference>
<protein>
    <recommendedName>
        <fullName evidence="12">Replication restart protein PriA</fullName>
    </recommendedName>
    <alternativeName>
        <fullName evidence="12">ATP-dependent DNA helicase PriA</fullName>
        <ecNumber evidence="12">5.6.2.4</ecNumber>
    </alternativeName>
    <alternativeName>
        <fullName evidence="12">DNA 3'-5' helicase PriA</fullName>
    </alternativeName>
</protein>
<gene>
    <name evidence="12" type="primary">priA</name>
    <name evidence="15" type="ORF">HMPREF3200_01289</name>
</gene>
<feature type="binding site" evidence="12">
    <location>
        <position position="532"/>
    </location>
    <ligand>
        <name>Zn(2+)</name>
        <dbReference type="ChEBI" id="CHEBI:29105"/>
        <label>1</label>
    </ligand>
</feature>
<dbReference type="GO" id="GO:0006269">
    <property type="term" value="P:DNA replication, synthesis of primer"/>
    <property type="evidence" value="ECO:0007669"/>
    <property type="project" value="UniProtKB-KW"/>
</dbReference>
<evidence type="ECO:0000256" key="1">
    <source>
        <dbReference type="ARBA" id="ARBA00022515"/>
    </source>
</evidence>
<dbReference type="Pfam" id="PF00270">
    <property type="entry name" value="DEAD"/>
    <property type="match status" value="1"/>
</dbReference>
<keyword evidence="1 12" id="KW-0639">Primosome</keyword>
<dbReference type="Gene3D" id="3.40.50.300">
    <property type="entry name" value="P-loop containing nucleotide triphosphate hydrolases"/>
    <property type="match status" value="2"/>
</dbReference>
<dbReference type="Pfam" id="PF18319">
    <property type="entry name" value="Zn_ribbon_PriA"/>
    <property type="match status" value="1"/>
</dbReference>
<accession>A0A133KD50</accession>
<feature type="domain" description="Helicase ATP-binding" evidence="13">
    <location>
        <begin position="265"/>
        <end position="431"/>
    </location>
</feature>
<evidence type="ECO:0000313" key="15">
    <source>
        <dbReference type="EMBL" id="KWZ77469.1"/>
    </source>
</evidence>
<dbReference type="InterPro" id="IPR041236">
    <property type="entry name" value="PriA_C"/>
</dbReference>
<dbReference type="SUPFAM" id="SSF52540">
    <property type="entry name" value="P-loop containing nucleoside triphosphate hydrolases"/>
    <property type="match status" value="2"/>
</dbReference>
<keyword evidence="6 12" id="KW-0347">Helicase</keyword>
<dbReference type="Proteomes" id="UP000070383">
    <property type="component" value="Unassembled WGS sequence"/>
</dbReference>
<keyword evidence="9 12" id="KW-0238">DNA-binding</keyword>
<evidence type="ECO:0000256" key="3">
    <source>
        <dbReference type="ARBA" id="ARBA00022723"/>
    </source>
</evidence>
<dbReference type="GO" id="GO:0016887">
    <property type="term" value="F:ATP hydrolysis activity"/>
    <property type="evidence" value="ECO:0007669"/>
    <property type="project" value="RHEA"/>
</dbReference>
<proteinExistence type="inferred from homology"/>
<dbReference type="Pfam" id="PF17764">
    <property type="entry name" value="PriA_3primeBD"/>
    <property type="match status" value="1"/>
</dbReference>
<keyword evidence="16" id="KW-1185">Reference proteome</keyword>
<dbReference type="GO" id="GO:0006302">
    <property type="term" value="P:double-strand break repair"/>
    <property type="evidence" value="ECO:0007669"/>
    <property type="project" value="InterPro"/>
</dbReference>
<feature type="binding site" evidence="12">
    <location>
        <position position="522"/>
    </location>
    <ligand>
        <name>Zn(2+)</name>
        <dbReference type="ChEBI" id="CHEBI:29105"/>
        <label>2</label>
    </ligand>
</feature>
<dbReference type="AlphaFoldDB" id="A0A133KD50"/>
<dbReference type="NCBIfam" id="TIGR00595">
    <property type="entry name" value="priA"/>
    <property type="match status" value="1"/>
</dbReference>
<evidence type="ECO:0000256" key="5">
    <source>
        <dbReference type="ARBA" id="ARBA00022801"/>
    </source>
</evidence>
<keyword evidence="2 12" id="KW-0235">DNA replication</keyword>
<dbReference type="GO" id="GO:0008270">
    <property type="term" value="F:zinc ion binding"/>
    <property type="evidence" value="ECO:0007669"/>
    <property type="project" value="UniProtKB-UniRule"/>
</dbReference>
<name>A0A133KD50_9FIRM</name>
<keyword evidence="7 12" id="KW-0862">Zinc</keyword>
<evidence type="ECO:0000256" key="9">
    <source>
        <dbReference type="ARBA" id="ARBA00023125"/>
    </source>
</evidence>
<feature type="domain" description="Helicase C-terminal" evidence="14">
    <location>
        <begin position="513"/>
        <end position="681"/>
    </location>
</feature>
<dbReference type="Pfam" id="PF00271">
    <property type="entry name" value="Helicase_C"/>
    <property type="match status" value="1"/>
</dbReference>
<keyword evidence="5 12" id="KW-0378">Hydrolase</keyword>
<comment type="catalytic activity">
    <reaction evidence="11 12">
        <text>ATP + H2O = ADP + phosphate + H(+)</text>
        <dbReference type="Rhea" id="RHEA:13065"/>
        <dbReference type="ChEBI" id="CHEBI:15377"/>
        <dbReference type="ChEBI" id="CHEBI:15378"/>
        <dbReference type="ChEBI" id="CHEBI:30616"/>
        <dbReference type="ChEBI" id="CHEBI:43474"/>
        <dbReference type="ChEBI" id="CHEBI:456216"/>
        <dbReference type="EC" id="5.6.2.4"/>
    </reaction>
</comment>
<dbReference type="SMART" id="SM00490">
    <property type="entry name" value="HELICc"/>
    <property type="match status" value="1"/>
</dbReference>
<reference evidence="16" key="1">
    <citation type="submission" date="2016-01" db="EMBL/GenBank/DDBJ databases">
        <authorList>
            <person name="Mitreva M."/>
            <person name="Pepin K.H."/>
            <person name="Mihindukulasuriya K.A."/>
            <person name="Fulton R."/>
            <person name="Fronick C."/>
            <person name="O'Laughlin M."/>
            <person name="Miner T."/>
            <person name="Herter B."/>
            <person name="Rosa B.A."/>
            <person name="Cordes M."/>
            <person name="Tomlinson C."/>
            <person name="Wollam A."/>
            <person name="Palsikar V.B."/>
            <person name="Mardis E.R."/>
            <person name="Wilson R.K."/>
        </authorList>
    </citation>
    <scope>NUCLEOTIDE SEQUENCE [LARGE SCALE GENOMIC DNA]</scope>
    <source>
        <strain evidence="16">MJR8151</strain>
    </source>
</reference>
<comment type="cofactor">
    <cofactor evidence="12">
        <name>Zn(2+)</name>
        <dbReference type="ChEBI" id="CHEBI:29105"/>
    </cofactor>
    <text evidence="12">Binds 2 zinc ions per subunit.</text>
</comment>
<dbReference type="InterPro" id="IPR011545">
    <property type="entry name" value="DEAD/DEAH_box_helicase_dom"/>
</dbReference>
<dbReference type="InterPro" id="IPR027417">
    <property type="entry name" value="P-loop_NTPase"/>
</dbReference>
<dbReference type="STRING" id="33036.HMPREF3200_01289"/>
<keyword evidence="8 12" id="KW-0067">ATP-binding</keyword>
<dbReference type="InterPro" id="IPR014001">
    <property type="entry name" value="Helicase_ATP-bd"/>
</dbReference>
<dbReference type="InterPro" id="IPR001650">
    <property type="entry name" value="Helicase_C-like"/>
</dbReference>
<dbReference type="PANTHER" id="PTHR30580:SF0">
    <property type="entry name" value="PRIMOSOMAL PROTEIN N"/>
    <property type="match status" value="1"/>
</dbReference>
<keyword evidence="3 12" id="KW-0479">Metal-binding</keyword>
<evidence type="ECO:0000259" key="13">
    <source>
        <dbReference type="PROSITE" id="PS51192"/>
    </source>
</evidence>
<dbReference type="GO" id="GO:0003677">
    <property type="term" value="F:DNA binding"/>
    <property type="evidence" value="ECO:0007669"/>
    <property type="project" value="UniProtKB-UniRule"/>
</dbReference>
<organism evidence="15 16">
    <name type="scientific">Anaerococcus tetradius</name>
    <dbReference type="NCBI Taxonomy" id="33036"/>
    <lineage>
        <taxon>Bacteria</taxon>
        <taxon>Bacillati</taxon>
        <taxon>Bacillota</taxon>
        <taxon>Tissierellia</taxon>
        <taxon>Tissierellales</taxon>
        <taxon>Peptoniphilaceae</taxon>
        <taxon>Anaerococcus</taxon>
    </lineage>
</organism>
<feature type="binding site" evidence="12">
    <location>
        <position position="504"/>
    </location>
    <ligand>
        <name>Zn(2+)</name>
        <dbReference type="ChEBI" id="CHEBI:29105"/>
        <label>2</label>
    </ligand>
</feature>
<dbReference type="InterPro" id="IPR005259">
    <property type="entry name" value="PriA"/>
</dbReference>
<keyword evidence="10 12" id="KW-0413">Isomerase</keyword>
<dbReference type="SMART" id="SM00487">
    <property type="entry name" value="DEXDc"/>
    <property type="match status" value="1"/>
</dbReference>
<comment type="similarity">
    <text evidence="12">Belongs to the helicase family. PriA subfamily.</text>
</comment>
<feature type="binding site" evidence="12">
    <location>
        <position position="519"/>
    </location>
    <ligand>
        <name>Zn(2+)</name>
        <dbReference type="ChEBI" id="CHEBI:29105"/>
        <label>2</label>
    </ligand>
</feature>
<evidence type="ECO:0000256" key="2">
    <source>
        <dbReference type="ARBA" id="ARBA00022705"/>
    </source>
</evidence>
<evidence type="ECO:0000313" key="16">
    <source>
        <dbReference type="Proteomes" id="UP000070383"/>
    </source>
</evidence>
<evidence type="ECO:0000256" key="10">
    <source>
        <dbReference type="ARBA" id="ARBA00023235"/>
    </source>
</evidence>